<evidence type="ECO:0000313" key="9">
    <source>
        <dbReference type="EMBL" id="GAA4920519.1"/>
    </source>
</evidence>
<accession>A0ABP9G069</accession>
<evidence type="ECO:0000259" key="8">
    <source>
        <dbReference type="PROSITE" id="PS50156"/>
    </source>
</evidence>
<feature type="transmembrane region" description="Helical" evidence="7">
    <location>
        <begin position="791"/>
        <end position="812"/>
    </location>
</feature>
<feature type="transmembrane region" description="Helical" evidence="7">
    <location>
        <begin position="331"/>
        <end position="354"/>
    </location>
</feature>
<keyword evidence="4 7" id="KW-1133">Transmembrane helix</keyword>
<feature type="coiled-coil region" evidence="6">
    <location>
        <begin position="117"/>
        <end position="248"/>
    </location>
</feature>
<keyword evidence="2" id="KW-1003">Cell membrane</keyword>
<feature type="transmembrane region" description="Helical" evidence="7">
    <location>
        <begin position="680"/>
        <end position="699"/>
    </location>
</feature>
<evidence type="ECO:0000256" key="2">
    <source>
        <dbReference type="ARBA" id="ARBA00022475"/>
    </source>
</evidence>
<feature type="transmembrane region" description="Helical" evidence="7">
    <location>
        <begin position="361"/>
        <end position="382"/>
    </location>
</feature>
<feature type="transmembrane region" description="Helical" evidence="7">
    <location>
        <begin position="388"/>
        <end position="409"/>
    </location>
</feature>
<keyword evidence="3 7" id="KW-0812">Transmembrane</keyword>
<name>A0ABP9G069_9MICC</name>
<dbReference type="PANTHER" id="PTHR33406">
    <property type="entry name" value="MEMBRANE PROTEIN MJ1562-RELATED"/>
    <property type="match status" value="1"/>
</dbReference>
<dbReference type="Gene3D" id="1.10.287.620">
    <property type="entry name" value="Helix Hairpins"/>
    <property type="match status" value="1"/>
</dbReference>
<dbReference type="Pfam" id="PF03176">
    <property type="entry name" value="MMPL"/>
    <property type="match status" value="2"/>
</dbReference>
<comment type="caution">
    <text evidence="9">The sequence shown here is derived from an EMBL/GenBank/DDBJ whole genome shotgun (WGS) entry which is preliminary data.</text>
</comment>
<keyword evidence="6" id="KW-0175">Coiled coil</keyword>
<dbReference type="Gene3D" id="1.20.1640.10">
    <property type="entry name" value="Multidrug efflux transporter AcrB transmembrane domain"/>
    <property type="match status" value="2"/>
</dbReference>
<evidence type="ECO:0000256" key="3">
    <source>
        <dbReference type="ARBA" id="ARBA00022692"/>
    </source>
</evidence>
<feature type="transmembrane region" description="Helical" evidence="7">
    <location>
        <begin position="744"/>
        <end position="763"/>
    </location>
</feature>
<evidence type="ECO:0000256" key="1">
    <source>
        <dbReference type="ARBA" id="ARBA00004651"/>
    </source>
</evidence>
<reference evidence="10" key="1">
    <citation type="journal article" date="2019" name="Int. J. Syst. Evol. Microbiol.">
        <title>The Global Catalogue of Microorganisms (GCM) 10K type strain sequencing project: providing services to taxonomists for standard genome sequencing and annotation.</title>
        <authorList>
            <consortium name="The Broad Institute Genomics Platform"/>
            <consortium name="The Broad Institute Genome Sequencing Center for Infectious Disease"/>
            <person name="Wu L."/>
            <person name="Ma J."/>
        </authorList>
    </citation>
    <scope>NUCLEOTIDE SEQUENCE [LARGE SCALE GENOMIC DNA]</scope>
    <source>
        <strain evidence="10">JCM 19129</strain>
    </source>
</reference>
<evidence type="ECO:0000256" key="4">
    <source>
        <dbReference type="ARBA" id="ARBA00022989"/>
    </source>
</evidence>
<sequence>MAKLLYRLGLFAARRAKTIIAAWLAALAVAVTAFIGFGGQLTDQITIPDLETSAVADRLTAELPDASAGSATAVARTESGEPFTEEQQAEIAQLLEELESHGAITEVTDPFATQDELEASRADIESGREELDAARAELDAGWDEIEAGEADLEAGRQELEANRQEVESGLAQLEEADAQLDAAVEEAVNVGYWSSVAAEMNAQRAEIVAQRQQLQAAQAQIEAGEAELEAGEQQLAAGREELEAGEEQFQQEAGGALEELERGERMLDLAAGAQMVSDDGDVAILMISFDNALENIGTEQLAEIADTLTEAGIAGVEILPSGDLAFEMPHLFSIAEVIGLIVAAVVLLVMLGTFIGAGLPLFNALIGVGIGVAGAMALSGVVEMMSMTPILGMMLGLAVGIDYALFIINRHRRQLKDGLPLIESIALANGTAGNAVVFAGATVVIALLALNVTGIPFLALMGTVAAFCVVIAVLMATTMTPALLKLTGWKILRRKERRYVGFDTAKSRQITTPMGGLKAAAIALLSIAGLAVLALPTMDLRLGLPDASTEAEDSLSHQAYVETEESFGQGMNGPLVVLADLPADLGEEQPEDYQLDVAETLLEHESIDVVVPITLSEDQTMAAFQVVPVEGPSAASTEELVHEFRDGNPLAGTAVEDTELSVAGITAAQIDVSDVIADSMPLYLGLVIGLSLVLMIMVFRSILLPVIATLGFVGSLAGAIGVVVAVFQWGWLGDIFGISRPGPIMTFLPILMVGILFGLAMDYQLFTASGMREAYVHGSAPRLAVRQGLHAGRAVVTAAALIMASVFGGFVFTPDPMIASIGLGLAVGVLLDAFVVRLLLVPALLTLCGPAAWWLPKWLDKILPDVDVEGAALERTMAESQQGAGI</sequence>
<evidence type="ECO:0000256" key="7">
    <source>
        <dbReference type="SAM" id="Phobius"/>
    </source>
</evidence>
<proteinExistence type="predicted"/>
<dbReference type="PROSITE" id="PS50156">
    <property type="entry name" value="SSD"/>
    <property type="match status" value="1"/>
</dbReference>
<dbReference type="RefSeq" id="WP_345477506.1">
    <property type="nucleotide sequence ID" value="NZ_BAABLW010000007.1"/>
</dbReference>
<keyword evidence="10" id="KW-1185">Reference proteome</keyword>
<dbReference type="Proteomes" id="UP001500368">
    <property type="component" value="Unassembled WGS sequence"/>
</dbReference>
<protein>
    <submittedName>
        <fullName evidence="9">MMPL family transporter</fullName>
    </submittedName>
</protein>
<dbReference type="SUPFAM" id="SSF82866">
    <property type="entry name" value="Multidrug efflux transporter AcrB transmembrane domain"/>
    <property type="match status" value="2"/>
</dbReference>
<feature type="domain" description="SSD" evidence="8">
    <location>
        <begin position="337"/>
        <end position="486"/>
    </location>
</feature>
<gene>
    <name evidence="9" type="ORF">GCM10025790_15730</name>
</gene>
<organism evidence="9 10">
    <name type="scientific">Nesterenkonia rhizosphaerae</name>
    <dbReference type="NCBI Taxonomy" id="1348272"/>
    <lineage>
        <taxon>Bacteria</taxon>
        <taxon>Bacillati</taxon>
        <taxon>Actinomycetota</taxon>
        <taxon>Actinomycetes</taxon>
        <taxon>Micrococcales</taxon>
        <taxon>Micrococcaceae</taxon>
        <taxon>Nesterenkonia</taxon>
    </lineage>
</organism>
<dbReference type="InterPro" id="IPR050545">
    <property type="entry name" value="Mycobact_MmpL"/>
</dbReference>
<keyword evidence="5 7" id="KW-0472">Membrane</keyword>
<dbReference type="PRINTS" id="PR00702">
    <property type="entry name" value="ACRIFLAVINRP"/>
</dbReference>
<comment type="subcellular location">
    <subcellularLocation>
        <location evidence="1">Cell membrane</location>
        <topology evidence="1">Multi-pass membrane protein</topology>
    </subcellularLocation>
</comment>
<evidence type="ECO:0000256" key="6">
    <source>
        <dbReference type="SAM" id="Coils"/>
    </source>
</evidence>
<feature type="transmembrane region" description="Helical" evidence="7">
    <location>
        <begin position="516"/>
        <end position="535"/>
    </location>
</feature>
<dbReference type="PANTHER" id="PTHR33406:SF13">
    <property type="entry name" value="MEMBRANE PROTEIN YDFJ"/>
    <property type="match status" value="1"/>
</dbReference>
<feature type="transmembrane region" description="Helical" evidence="7">
    <location>
        <begin position="706"/>
        <end position="732"/>
    </location>
</feature>
<feature type="transmembrane region" description="Helical" evidence="7">
    <location>
        <begin position="455"/>
        <end position="484"/>
    </location>
</feature>
<dbReference type="InterPro" id="IPR001036">
    <property type="entry name" value="Acrflvin-R"/>
</dbReference>
<dbReference type="InterPro" id="IPR000731">
    <property type="entry name" value="SSD"/>
</dbReference>
<feature type="transmembrane region" description="Helical" evidence="7">
    <location>
        <begin position="421"/>
        <end position="449"/>
    </location>
</feature>
<dbReference type="InterPro" id="IPR004869">
    <property type="entry name" value="MMPL_dom"/>
</dbReference>
<dbReference type="EMBL" id="BAABLW010000007">
    <property type="protein sequence ID" value="GAA4920519.1"/>
    <property type="molecule type" value="Genomic_DNA"/>
</dbReference>
<evidence type="ECO:0000256" key="5">
    <source>
        <dbReference type="ARBA" id="ARBA00023136"/>
    </source>
</evidence>
<evidence type="ECO:0000313" key="10">
    <source>
        <dbReference type="Proteomes" id="UP001500368"/>
    </source>
</evidence>